<feature type="transmembrane region" description="Helical" evidence="1">
    <location>
        <begin position="159"/>
        <end position="180"/>
    </location>
</feature>
<feature type="transmembrane region" description="Helical" evidence="1">
    <location>
        <begin position="75"/>
        <end position="96"/>
    </location>
</feature>
<keyword evidence="3" id="KW-1185">Reference proteome</keyword>
<reference evidence="3" key="1">
    <citation type="submission" date="2017-04" db="EMBL/GenBank/DDBJ databases">
        <authorList>
            <person name="Varghese N."/>
            <person name="Submissions S."/>
        </authorList>
    </citation>
    <scope>NUCLEOTIDE SEQUENCE [LARGE SCALE GENOMIC DNA]</scope>
    <source>
        <strain evidence="3">VKM Ac-2121</strain>
    </source>
</reference>
<dbReference type="OrthoDB" id="3626682at2"/>
<feature type="transmembrane region" description="Helical" evidence="1">
    <location>
        <begin position="133"/>
        <end position="153"/>
    </location>
</feature>
<organism evidence="2 3">
    <name type="scientific">Rathayibacter oskolensis</name>
    <dbReference type="NCBI Taxonomy" id="1891671"/>
    <lineage>
        <taxon>Bacteria</taxon>
        <taxon>Bacillati</taxon>
        <taxon>Actinomycetota</taxon>
        <taxon>Actinomycetes</taxon>
        <taxon>Micrococcales</taxon>
        <taxon>Microbacteriaceae</taxon>
        <taxon>Rathayibacter</taxon>
    </lineage>
</organism>
<evidence type="ECO:0000313" key="2">
    <source>
        <dbReference type="EMBL" id="SMH48726.1"/>
    </source>
</evidence>
<feature type="transmembrane region" description="Helical" evidence="1">
    <location>
        <begin position="108"/>
        <end position="126"/>
    </location>
</feature>
<keyword evidence="1" id="KW-0472">Membrane</keyword>
<sequence length="193" mass="19509">MTADARSTPPPLADPRRIGAVIGLVGACVFVFSYTPGSAEPVSLAARLLTVAAVAAALWLLFVRPRPLGPFVPPSRIRIAVYAVCVVVEFAVIALGSRLLEAAGAAELRPALIAAVVGLHFLPFAWAFSERMFVVLGGALVVIGGAGLVVGTGDGAATAAVSSGVVMALILLAYAAGAFAPRRGLRQAPPTAG</sequence>
<dbReference type="Pfam" id="PF22765">
    <property type="entry name" value="DUF7010"/>
    <property type="match status" value="1"/>
</dbReference>
<gene>
    <name evidence="2" type="ORF">SAMN06295885_3112</name>
</gene>
<keyword evidence="1" id="KW-0812">Transmembrane</keyword>
<evidence type="ECO:0000256" key="1">
    <source>
        <dbReference type="SAM" id="Phobius"/>
    </source>
</evidence>
<feature type="transmembrane region" description="Helical" evidence="1">
    <location>
        <begin position="18"/>
        <end position="36"/>
    </location>
</feature>
<proteinExistence type="predicted"/>
<dbReference type="InterPro" id="IPR053824">
    <property type="entry name" value="DUF7010"/>
</dbReference>
<evidence type="ECO:0000313" key="3">
    <source>
        <dbReference type="Proteomes" id="UP000193711"/>
    </source>
</evidence>
<protein>
    <submittedName>
        <fullName evidence="2">Uncharacterized protein</fullName>
    </submittedName>
</protein>
<dbReference type="Proteomes" id="UP000193711">
    <property type="component" value="Unassembled WGS sequence"/>
</dbReference>
<dbReference type="STRING" id="1891671.SAMN06295885_3112"/>
<keyword evidence="1" id="KW-1133">Transmembrane helix</keyword>
<dbReference type="EMBL" id="FXBM01000003">
    <property type="protein sequence ID" value="SMH48726.1"/>
    <property type="molecule type" value="Genomic_DNA"/>
</dbReference>
<dbReference type="AlphaFoldDB" id="A0A1X7PE62"/>
<accession>A0A1X7PE62</accession>
<name>A0A1X7PE62_9MICO</name>
<dbReference type="PROSITE" id="PS51257">
    <property type="entry name" value="PROKAR_LIPOPROTEIN"/>
    <property type="match status" value="1"/>
</dbReference>
<dbReference type="RefSeq" id="WP_085477532.1">
    <property type="nucleotide sequence ID" value="NZ_FXBM01000003.1"/>
</dbReference>
<feature type="transmembrane region" description="Helical" evidence="1">
    <location>
        <begin position="42"/>
        <end position="63"/>
    </location>
</feature>